<name>A0AB39KXU1_9CAUL</name>
<keyword evidence="1" id="KW-0175">Coiled coil</keyword>
<feature type="transmembrane region" description="Helical" evidence="2">
    <location>
        <begin position="13"/>
        <end position="33"/>
    </location>
</feature>
<organism evidence="3">
    <name type="scientific">Caulobacter sp. 73W</name>
    <dbReference type="NCBI Taxonomy" id="3161137"/>
    <lineage>
        <taxon>Bacteria</taxon>
        <taxon>Pseudomonadati</taxon>
        <taxon>Pseudomonadota</taxon>
        <taxon>Alphaproteobacteria</taxon>
        <taxon>Caulobacterales</taxon>
        <taxon>Caulobacteraceae</taxon>
        <taxon>Caulobacter</taxon>
    </lineage>
</organism>
<proteinExistence type="predicted"/>
<dbReference type="AlphaFoldDB" id="A0AB39KXU1"/>
<feature type="coiled-coil region" evidence="1">
    <location>
        <begin position="81"/>
        <end position="108"/>
    </location>
</feature>
<gene>
    <name evidence="3" type="ORF">ABOZ73_07320</name>
</gene>
<protein>
    <submittedName>
        <fullName evidence="3">Uncharacterized protein</fullName>
    </submittedName>
</protein>
<dbReference type="InterPro" id="IPR016031">
    <property type="entry name" value="Trp_RNA-bd_attenuator-like_dom"/>
</dbReference>
<accession>A0AB39KXU1</accession>
<feature type="coiled-coil region" evidence="1">
    <location>
        <begin position="153"/>
        <end position="187"/>
    </location>
</feature>
<evidence type="ECO:0000256" key="1">
    <source>
        <dbReference type="SAM" id="Coils"/>
    </source>
</evidence>
<evidence type="ECO:0000313" key="3">
    <source>
        <dbReference type="EMBL" id="XDO98216.1"/>
    </source>
</evidence>
<dbReference type="EMBL" id="CP158375">
    <property type="protein sequence ID" value="XDO98216.1"/>
    <property type="molecule type" value="Genomic_DNA"/>
</dbReference>
<dbReference type="RefSeq" id="WP_369061948.1">
    <property type="nucleotide sequence ID" value="NZ_CP158375.1"/>
</dbReference>
<keyword evidence="2" id="KW-0472">Membrane</keyword>
<dbReference type="SUPFAM" id="SSF51219">
    <property type="entry name" value="TRAP-like"/>
    <property type="match status" value="1"/>
</dbReference>
<keyword evidence="2" id="KW-0812">Transmembrane</keyword>
<reference evidence="3" key="1">
    <citation type="submission" date="2024-06" db="EMBL/GenBank/DDBJ databases">
        <title>Caulobacter inopinatus, sp. nov.</title>
        <authorList>
            <person name="Donachie S.P."/>
        </authorList>
    </citation>
    <scope>NUCLEOTIDE SEQUENCE</scope>
    <source>
        <strain evidence="3">73W</strain>
    </source>
</reference>
<keyword evidence="2" id="KW-1133">Transmembrane helix</keyword>
<evidence type="ECO:0000256" key="2">
    <source>
        <dbReference type="SAM" id="Phobius"/>
    </source>
</evidence>
<sequence>MLKRVLGWLGGKAALYAALVAAILASAFVVPWLQSQWRDPARQLASAKRLETQVVAPLATQRVLAQQRLDAIGADARTKSLAQLDLALAEARQEKAAAEGRRRSISDKAVSLASGRTDALLQDGRTELEIQLRDAEIAGLSAARERIIKGDALAALSLDLDDARQAADQARSTCRAARLELEAAQARWQVKATLGLYDRDRLGDLTQRREELCARSRAADQRQLAAQGLQDAAAKSYAAARGWTDARIGPVTAEVETWIARERVGAEGTWGQKLSLWAERVHLPDALRRAAAALAVIIAAPYLIRLFCYFVLAPVAMRRPRIRIGGDDASSVVIPMAERSAASVSVRLAGGEELVVRHGFLQSTSDAGAKATQWLLDASHPITSIAAGLTFLTRIRGEGEVTGVSAVRDPFSEVTVLTLPPGASCVLQPRALAAVVKPIGQRLRVTAHWRLLSLNAWLTMQLRFLVFHGPARLVLQGGRGVRVERAERGRILGQDQVVGFSTDLAYSVTRTETFWPYFFGREPLLKDRVAAGDGVLIVEEAPMAGRHGDQVRRGVEGAVDALMKVFGL</sequence>
<feature type="transmembrane region" description="Helical" evidence="2">
    <location>
        <begin position="290"/>
        <end position="312"/>
    </location>
</feature>